<evidence type="ECO:0000256" key="5">
    <source>
        <dbReference type="SAM" id="Phobius"/>
    </source>
</evidence>
<dbReference type="GO" id="GO:0140359">
    <property type="term" value="F:ABC-type transporter activity"/>
    <property type="evidence" value="ECO:0007669"/>
    <property type="project" value="InterPro"/>
</dbReference>
<feature type="transmembrane region" description="Helical" evidence="5">
    <location>
        <begin position="60"/>
        <end position="81"/>
    </location>
</feature>
<evidence type="ECO:0000313" key="8">
    <source>
        <dbReference type="Proteomes" id="UP001189143"/>
    </source>
</evidence>
<dbReference type="EMBL" id="CAMTCP010000283">
    <property type="protein sequence ID" value="CAI3688695.1"/>
    <property type="molecule type" value="Genomic_DNA"/>
</dbReference>
<dbReference type="Pfam" id="PF01061">
    <property type="entry name" value="ABC2_membrane"/>
    <property type="match status" value="1"/>
</dbReference>
<name>A0AAD1YL16_9CLOT</name>
<reference evidence="7" key="1">
    <citation type="submission" date="2022-10" db="EMBL/GenBank/DDBJ databases">
        <authorList>
            <person name="Aires J."/>
            <person name="Mesa V."/>
        </authorList>
    </citation>
    <scope>NUCLEOTIDE SEQUENCE</scope>
    <source>
        <strain evidence="7">Clostridium neonatale JD116</strain>
    </source>
</reference>
<accession>A0AAD1YL16</accession>
<feature type="domain" description="ABC-2 type transporter transmembrane" evidence="6">
    <location>
        <begin position="1"/>
        <end position="49"/>
    </location>
</feature>
<dbReference type="InterPro" id="IPR013525">
    <property type="entry name" value="ABC2_TM"/>
</dbReference>
<organism evidence="7 8">
    <name type="scientific">Clostridium neonatale</name>
    <dbReference type="NCBI Taxonomy" id="137838"/>
    <lineage>
        <taxon>Bacteria</taxon>
        <taxon>Bacillati</taxon>
        <taxon>Bacillota</taxon>
        <taxon>Clostridia</taxon>
        <taxon>Eubacteriales</taxon>
        <taxon>Clostridiaceae</taxon>
        <taxon>Clostridium</taxon>
    </lineage>
</organism>
<dbReference type="Proteomes" id="UP001189143">
    <property type="component" value="Unassembled WGS sequence"/>
</dbReference>
<gene>
    <name evidence="7" type="ORF">CNEO2_810004</name>
</gene>
<evidence type="ECO:0000313" key="7">
    <source>
        <dbReference type="EMBL" id="CAI3688695.1"/>
    </source>
</evidence>
<dbReference type="PANTHER" id="PTHR43027">
    <property type="entry name" value="DOXORUBICIN RESISTANCE ABC TRANSPORTER PERMEASE PROTEIN DRRC-RELATED"/>
    <property type="match status" value="1"/>
</dbReference>
<dbReference type="PANTHER" id="PTHR43027:SF2">
    <property type="entry name" value="TRANSPORT PERMEASE PROTEIN"/>
    <property type="match status" value="1"/>
</dbReference>
<dbReference type="GO" id="GO:0016020">
    <property type="term" value="C:membrane"/>
    <property type="evidence" value="ECO:0007669"/>
    <property type="project" value="UniProtKB-SubCell"/>
</dbReference>
<keyword evidence="2 5" id="KW-0812">Transmembrane</keyword>
<evidence type="ECO:0000256" key="3">
    <source>
        <dbReference type="ARBA" id="ARBA00022989"/>
    </source>
</evidence>
<dbReference type="InterPro" id="IPR052902">
    <property type="entry name" value="ABC-2_transporter"/>
</dbReference>
<proteinExistence type="predicted"/>
<evidence type="ECO:0000256" key="2">
    <source>
        <dbReference type="ARBA" id="ARBA00022692"/>
    </source>
</evidence>
<evidence type="ECO:0000256" key="4">
    <source>
        <dbReference type="ARBA" id="ARBA00023136"/>
    </source>
</evidence>
<sequence length="85" mass="9500">MKTASIIASILYFPMLIFSGLTLPYEVMPKLLQKAADILPLTQGIKLLKATSLGLPVNDVIFPITVMAVIAVICITIYIRFFRWE</sequence>
<keyword evidence="4 5" id="KW-0472">Membrane</keyword>
<evidence type="ECO:0000259" key="6">
    <source>
        <dbReference type="Pfam" id="PF01061"/>
    </source>
</evidence>
<evidence type="ECO:0000256" key="1">
    <source>
        <dbReference type="ARBA" id="ARBA00004141"/>
    </source>
</evidence>
<comment type="caution">
    <text evidence="7">The sequence shown here is derived from an EMBL/GenBank/DDBJ whole genome shotgun (WGS) entry which is preliminary data.</text>
</comment>
<feature type="transmembrane region" description="Helical" evidence="5">
    <location>
        <begin position="7"/>
        <end position="25"/>
    </location>
</feature>
<dbReference type="AlphaFoldDB" id="A0AAD1YL16"/>
<keyword evidence="3 5" id="KW-1133">Transmembrane helix</keyword>
<protein>
    <submittedName>
        <fullName evidence="7">ABC transporter</fullName>
    </submittedName>
</protein>
<comment type="subcellular location">
    <subcellularLocation>
        <location evidence="1">Membrane</location>
        <topology evidence="1">Multi-pass membrane protein</topology>
    </subcellularLocation>
</comment>